<dbReference type="PANTHER" id="PTHR41814">
    <property type="entry name" value="EXPRESSED PROTEIN"/>
    <property type="match status" value="1"/>
</dbReference>
<dbReference type="EMBL" id="JAACJN010000001">
    <property type="protein sequence ID" value="KAF5393863.1"/>
    <property type="molecule type" value="Genomic_DNA"/>
</dbReference>
<dbReference type="InterPro" id="IPR008928">
    <property type="entry name" value="6-hairpin_glycosidase_sf"/>
</dbReference>
<dbReference type="Gene3D" id="1.50.10.10">
    <property type="match status" value="1"/>
</dbReference>
<proteinExistence type="predicted"/>
<evidence type="ECO:0000256" key="3">
    <source>
        <dbReference type="SAM" id="SignalP"/>
    </source>
</evidence>
<comment type="caution">
    <text evidence="4">The sequence shown here is derived from an EMBL/GenBank/DDBJ whole genome shotgun (WGS) entry which is preliminary data.</text>
</comment>
<gene>
    <name evidence="4" type="ORF">D9757_000293</name>
</gene>
<evidence type="ECO:0000313" key="4">
    <source>
        <dbReference type="EMBL" id="KAF5393863.1"/>
    </source>
</evidence>
<feature type="compositionally biased region" description="Acidic residues" evidence="2">
    <location>
        <begin position="389"/>
        <end position="402"/>
    </location>
</feature>
<evidence type="ECO:0000313" key="5">
    <source>
        <dbReference type="Proteomes" id="UP000518752"/>
    </source>
</evidence>
<dbReference type="InterPro" id="IPR010905">
    <property type="entry name" value="Glyco_hydro_88"/>
</dbReference>
<dbReference type="PANTHER" id="PTHR41814:SF1">
    <property type="entry name" value="CELLULASE"/>
    <property type="match status" value="1"/>
</dbReference>
<feature type="chain" id="PRO_5034378223" evidence="3">
    <location>
        <begin position="18"/>
        <end position="413"/>
    </location>
</feature>
<dbReference type="GO" id="GO:0005975">
    <property type="term" value="P:carbohydrate metabolic process"/>
    <property type="evidence" value="ECO:0007669"/>
    <property type="project" value="InterPro"/>
</dbReference>
<protein>
    <submittedName>
        <fullName evidence="4">Uncharacterized protein</fullName>
    </submittedName>
</protein>
<evidence type="ECO:0000256" key="1">
    <source>
        <dbReference type="ARBA" id="ARBA00022801"/>
    </source>
</evidence>
<name>A0A8H5MH97_9AGAR</name>
<dbReference type="GO" id="GO:0016787">
    <property type="term" value="F:hydrolase activity"/>
    <property type="evidence" value="ECO:0007669"/>
    <property type="project" value="UniProtKB-KW"/>
</dbReference>
<keyword evidence="5" id="KW-1185">Reference proteome</keyword>
<dbReference type="SUPFAM" id="SSF48208">
    <property type="entry name" value="Six-hairpin glycosidases"/>
    <property type="match status" value="1"/>
</dbReference>
<accession>A0A8H5MH97</accession>
<reference evidence="4 5" key="1">
    <citation type="journal article" date="2020" name="ISME J.">
        <title>Uncovering the hidden diversity of litter-decomposition mechanisms in mushroom-forming fungi.</title>
        <authorList>
            <person name="Floudas D."/>
            <person name="Bentzer J."/>
            <person name="Ahren D."/>
            <person name="Johansson T."/>
            <person name="Persson P."/>
            <person name="Tunlid A."/>
        </authorList>
    </citation>
    <scope>NUCLEOTIDE SEQUENCE [LARGE SCALE GENOMIC DNA]</scope>
    <source>
        <strain evidence="4 5">CBS 406.79</strain>
    </source>
</reference>
<feature type="signal peptide" evidence="3">
    <location>
        <begin position="1"/>
        <end position="17"/>
    </location>
</feature>
<dbReference type="OrthoDB" id="4138492at2759"/>
<dbReference type="InterPro" id="IPR012341">
    <property type="entry name" value="6hp_glycosidase-like_sf"/>
</dbReference>
<keyword evidence="1" id="KW-0378">Hydrolase</keyword>
<evidence type="ECO:0000256" key="2">
    <source>
        <dbReference type="SAM" id="MobiDB-lite"/>
    </source>
</evidence>
<keyword evidence="3" id="KW-0732">Signal</keyword>
<dbReference type="Proteomes" id="UP000518752">
    <property type="component" value="Unassembled WGS sequence"/>
</dbReference>
<dbReference type="AlphaFoldDB" id="A0A8H5MH97"/>
<organism evidence="4 5">
    <name type="scientific">Collybiopsis confluens</name>
    <dbReference type="NCBI Taxonomy" id="2823264"/>
    <lineage>
        <taxon>Eukaryota</taxon>
        <taxon>Fungi</taxon>
        <taxon>Dikarya</taxon>
        <taxon>Basidiomycota</taxon>
        <taxon>Agaricomycotina</taxon>
        <taxon>Agaricomycetes</taxon>
        <taxon>Agaricomycetidae</taxon>
        <taxon>Agaricales</taxon>
        <taxon>Marasmiineae</taxon>
        <taxon>Omphalotaceae</taxon>
        <taxon>Collybiopsis</taxon>
    </lineage>
</organism>
<feature type="region of interest" description="Disordered" evidence="2">
    <location>
        <begin position="374"/>
        <end position="404"/>
    </location>
</feature>
<sequence>MTPLLVALGLILPFVHAWELGTTAEALTELDSPFLSVFNASAFPPQHDLDASNNASEVLKIANDIVAAKPNDSLALIAYDAAVGDPASLGVAVLLANWTQSDGSNWTYATAASEQLDYLLNYAPRTGCFSVSIIFQIFSLPASTFTDTGAISHRADEIQLWADFIYMAPPFIAYYGALQGGDNGSSLLQVAYEQISLYRDVLRDDSGLWKHVELGSWQDNTLWATGNGWVAAGMLRVLETLNHSSASTDFSEQAANLTLWIHEILAAAWQHQAKNGTLLNALNDSTSFADSSGTALLASVTYRMAAYQNDTTMIPQADEAFQLVQKSIDEDGWLRNTVDPLTFNTPSAANSSSPEGQAFVLLLEAAYRNYHAASVVGGEDNPSSNTTDGNDDGDDDEDDDDGSFQRCRLVLRV</sequence>
<dbReference type="Pfam" id="PF07470">
    <property type="entry name" value="Glyco_hydro_88"/>
    <property type="match status" value="1"/>
</dbReference>